<dbReference type="Proteomes" id="UP000240739">
    <property type="component" value="Unassembled WGS sequence"/>
</dbReference>
<comment type="caution">
    <text evidence="1">The sequence shown here is derived from an EMBL/GenBank/DDBJ whole genome shotgun (WGS) entry which is preliminary data.</text>
</comment>
<dbReference type="AlphaFoldDB" id="A0A2T4UKA4"/>
<evidence type="ECO:0000313" key="2">
    <source>
        <dbReference type="Proteomes" id="UP000240739"/>
    </source>
</evidence>
<proteinExistence type="predicted"/>
<keyword evidence="2" id="KW-1185">Reference proteome</keyword>
<reference evidence="1 2" key="1">
    <citation type="submission" date="2018-03" db="EMBL/GenBank/DDBJ databases">
        <title>Aquarubrobacter algicola gen. nov., sp. nov., a novel actinobacterium isolated from shallow eutrophic lake during the end of cyanobacterial harmful algal blooms.</title>
        <authorList>
            <person name="Chun S.J."/>
        </authorList>
    </citation>
    <scope>NUCLEOTIDE SEQUENCE [LARGE SCALE GENOMIC DNA]</scope>
    <source>
        <strain evidence="1 2">Seoho-28</strain>
    </source>
</reference>
<name>A0A2T4UKA4_9ACTN</name>
<sequence length="60" mass="6407">MVPTKTQSCDPAVTARVPVTMAPRPPGYGAVLPLMPYRSPLAPWAPLTVYDRLVMPAGTV</sequence>
<accession>A0A2T4UKA4</accession>
<dbReference type="EMBL" id="PYYB01000001">
    <property type="protein sequence ID" value="PTL59660.1"/>
    <property type="molecule type" value="Genomic_DNA"/>
</dbReference>
<gene>
    <name evidence="1" type="ORF">C7Y72_08360</name>
</gene>
<evidence type="ECO:0000313" key="1">
    <source>
        <dbReference type="EMBL" id="PTL59660.1"/>
    </source>
</evidence>
<protein>
    <submittedName>
        <fullName evidence="1">Uncharacterized protein</fullName>
    </submittedName>
</protein>
<organism evidence="1 2">
    <name type="scientific">Paraconexibacter algicola</name>
    <dbReference type="NCBI Taxonomy" id="2133960"/>
    <lineage>
        <taxon>Bacteria</taxon>
        <taxon>Bacillati</taxon>
        <taxon>Actinomycetota</taxon>
        <taxon>Thermoleophilia</taxon>
        <taxon>Solirubrobacterales</taxon>
        <taxon>Paraconexibacteraceae</taxon>
        <taxon>Paraconexibacter</taxon>
    </lineage>
</organism>